<dbReference type="InterPro" id="IPR012675">
    <property type="entry name" value="Beta-grasp_dom_sf"/>
</dbReference>
<comment type="similarity">
    <text evidence="2">Belongs to the MoaD family.</text>
</comment>
<accession>A0ABU9J150</accession>
<gene>
    <name evidence="4" type="ORF">AAD027_11240</name>
</gene>
<evidence type="ECO:0000256" key="3">
    <source>
        <dbReference type="ARBA" id="ARBA00024247"/>
    </source>
</evidence>
<dbReference type="Pfam" id="PF02597">
    <property type="entry name" value="ThiS"/>
    <property type="match status" value="1"/>
</dbReference>
<reference evidence="4 5" key="1">
    <citation type="submission" date="2024-04" db="EMBL/GenBank/DDBJ databases">
        <title>Draft genome sequence of Pseudoxanthomonas putridarboris WD12.</title>
        <authorList>
            <person name="Oh J."/>
        </authorList>
    </citation>
    <scope>NUCLEOTIDE SEQUENCE [LARGE SCALE GENOMIC DNA]</scope>
    <source>
        <strain evidence="4 5">WD12</strain>
    </source>
</reference>
<sequence>MMATVTLLYFASLREAAGMPSEVAQTAASDLAGVYAEAQARHGIAWPVEHLRVAVDGEFARWRDAVRDGSEIAFIPPVSGG</sequence>
<dbReference type="SUPFAM" id="SSF54285">
    <property type="entry name" value="MoaD/ThiS"/>
    <property type="match status" value="1"/>
</dbReference>
<protein>
    <recommendedName>
        <fullName evidence="3">Molybdopterin synthase sulfur carrier subunit</fullName>
    </recommendedName>
</protein>
<dbReference type="Proteomes" id="UP001459204">
    <property type="component" value="Unassembled WGS sequence"/>
</dbReference>
<dbReference type="PANTHER" id="PTHR33359">
    <property type="entry name" value="MOLYBDOPTERIN SYNTHASE SULFUR CARRIER SUBUNIT"/>
    <property type="match status" value="1"/>
</dbReference>
<dbReference type="InterPro" id="IPR044672">
    <property type="entry name" value="MOCS2A"/>
</dbReference>
<evidence type="ECO:0000256" key="1">
    <source>
        <dbReference type="ARBA" id="ARBA00022741"/>
    </source>
</evidence>
<dbReference type="PANTHER" id="PTHR33359:SF1">
    <property type="entry name" value="MOLYBDOPTERIN SYNTHASE SULFUR CARRIER SUBUNIT"/>
    <property type="match status" value="1"/>
</dbReference>
<dbReference type="CDD" id="cd00754">
    <property type="entry name" value="Ubl_MoaD"/>
    <property type="match status" value="1"/>
</dbReference>
<dbReference type="InterPro" id="IPR003749">
    <property type="entry name" value="ThiS/MoaD-like"/>
</dbReference>
<dbReference type="EMBL" id="JBBWWT010000004">
    <property type="protein sequence ID" value="MEL1264938.1"/>
    <property type="molecule type" value="Genomic_DNA"/>
</dbReference>
<evidence type="ECO:0000313" key="5">
    <source>
        <dbReference type="Proteomes" id="UP001459204"/>
    </source>
</evidence>
<evidence type="ECO:0000256" key="2">
    <source>
        <dbReference type="ARBA" id="ARBA00024200"/>
    </source>
</evidence>
<comment type="caution">
    <text evidence="4">The sequence shown here is derived from an EMBL/GenBank/DDBJ whole genome shotgun (WGS) entry which is preliminary data.</text>
</comment>
<evidence type="ECO:0000313" key="4">
    <source>
        <dbReference type="EMBL" id="MEL1264938.1"/>
    </source>
</evidence>
<dbReference type="Gene3D" id="3.10.20.30">
    <property type="match status" value="1"/>
</dbReference>
<name>A0ABU9J150_9GAMM</name>
<keyword evidence="1" id="KW-0547">Nucleotide-binding</keyword>
<proteinExistence type="inferred from homology"/>
<keyword evidence="5" id="KW-1185">Reference proteome</keyword>
<dbReference type="InterPro" id="IPR016155">
    <property type="entry name" value="Mopterin_synth/thiamin_S_b"/>
</dbReference>
<organism evidence="4 5">
    <name type="scientific">Pseudoxanthomonas putridarboris</name>
    <dbReference type="NCBI Taxonomy" id="752605"/>
    <lineage>
        <taxon>Bacteria</taxon>
        <taxon>Pseudomonadati</taxon>
        <taxon>Pseudomonadota</taxon>
        <taxon>Gammaproteobacteria</taxon>
        <taxon>Lysobacterales</taxon>
        <taxon>Lysobacteraceae</taxon>
        <taxon>Pseudoxanthomonas</taxon>
    </lineage>
</organism>
<dbReference type="RefSeq" id="WP_341726117.1">
    <property type="nucleotide sequence ID" value="NZ_JBBWWT010000004.1"/>
</dbReference>